<dbReference type="InterPro" id="IPR038314">
    <property type="entry name" value="T6SS_sf"/>
</dbReference>
<evidence type="ECO:0000313" key="1">
    <source>
        <dbReference type="EMBL" id="AFC85098.1"/>
    </source>
</evidence>
<dbReference type="EMBL" id="CP003350">
    <property type="protein sequence ID" value="AFC85098.1"/>
    <property type="molecule type" value="Genomic_DNA"/>
</dbReference>
<name>H8L5E1_FRAAD</name>
<proteinExistence type="predicted"/>
<organism evidence="1 2">
    <name type="scientific">Frateuria aurantia (strain ATCC 33424 / DSM 6220 / KCTC 2777 / LMG 1558 / NBRC 3245 / NCIMB 13370)</name>
    <name type="common">Acetobacter aurantius</name>
    <dbReference type="NCBI Taxonomy" id="767434"/>
    <lineage>
        <taxon>Bacteria</taxon>
        <taxon>Pseudomonadati</taxon>
        <taxon>Pseudomonadota</taxon>
        <taxon>Gammaproteobacteria</taxon>
        <taxon>Lysobacterales</taxon>
        <taxon>Rhodanobacteraceae</taxon>
        <taxon>Frateuria</taxon>
    </lineage>
</organism>
<dbReference type="OrthoDB" id="6563623at2"/>
<reference evidence="1" key="1">
    <citation type="submission" date="2012-02" db="EMBL/GenBank/DDBJ databases">
        <title>The complete genome of Frateuria aurantia DSM 6220.</title>
        <authorList>
            <consortium name="US DOE Joint Genome Institute (JGI-PGF)"/>
            <person name="Lucas S."/>
            <person name="Copeland A."/>
            <person name="Lapidus A."/>
            <person name="Glavina del Rio T."/>
            <person name="Dalin E."/>
            <person name="Tice H."/>
            <person name="Bruce D."/>
            <person name="Goodwin L."/>
            <person name="Pitluck S."/>
            <person name="Peters L."/>
            <person name="Ovchinnikova G."/>
            <person name="Teshima H."/>
            <person name="Kyrpides N."/>
            <person name="Mavromatis K."/>
            <person name="Ivanova N."/>
            <person name="Brettin T."/>
            <person name="Detter J.C."/>
            <person name="Han C."/>
            <person name="Larimer F."/>
            <person name="Land M."/>
            <person name="Hauser L."/>
            <person name="Markowitz V."/>
            <person name="Cheng J.-F."/>
            <person name="Hugenholtz P."/>
            <person name="Woyke T."/>
            <person name="Wu D."/>
            <person name="Brambilla E."/>
            <person name="Klenk H.-P."/>
            <person name="Eisen J.A."/>
        </authorList>
    </citation>
    <scope>NUCLEOTIDE SEQUENCE</scope>
    <source>
        <strain evidence="1">DSM 6220</strain>
    </source>
</reference>
<dbReference type="Proteomes" id="UP000005234">
    <property type="component" value="Chromosome"/>
</dbReference>
<protein>
    <submittedName>
        <fullName evidence="1">Uncharacterized protein</fullName>
    </submittedName>
</protein>
<gene>
    <name evidence="1" type="ordered locus">Fraau_0620</name>
</gene>
<dbReference type="Pfam" id="PF16695">
    <property type="entry name" value="Tai4"/>
    <property type="match status" value="1"/>
</dbReference>
<dbReference type="Gene3D" id="1.20.120.1620">
    <property type="match status" value="1"/>
</dbReference>
<dbReference type="HOGENOM" id="CLU_133167_0_0_6"/>
<evidence type="ECO:0000313" key="2">
    <source>
        <dbReference type="Proteomes" id="UP000005234"/>
    </source>
</evidence>
<keyword evidence="2" id="KW-1185">Reference proteome</keyword>
<accession>H8L5E1</accession>
<dbReference type="InterPro" id="IPR032032">
    <property type="entry name" value="Tai4"/>
</dbReference>
<dbReference type="KEGG" id="fau:Fraau_0620"/>
<dbReference type="AlphaFoldDB" id="H8L5E1"/>
<sequence length="157" mass="17153">MRTQLQIVAVALVISWLIPMAAWPTEDCQCEHRGPEAAGRSYAVNYRDLVLANCIARAYKTDTDASMDAGRSASALLEWTAFNMDDASRPMVDIIKSALVNDGTIDGSGKLTKDVRSSFSRCMDLYHGSGLAEQVRRYVGWPARTARDDARAQGPGP</sequence>